<dbReference type="Pfam" id="PF10996">
    <property type="entry name" value="Beta-Casp"/>
    <property type="match status" value="1"/>
</dbReference>
<dbReference type="InterPro" id="IPR011108">
    <property type="entry name" value="RMMBL"/>
</dbReference>
<keyword evidence="1" id="KW-0378">Hydrolase</keyword>
<protein>
    <recommendedName>
        <fullName evidence="7">Beta-lactamase</fullName>
    </recommendedName>
</protein>
<dbReference type="InterPro" id="IPR036866">
    <property type="entry name" value="RibonucZ/Hydroxyglut_hydro"/>
</dbReference>
<dbReference type="PANTHER" id="PTHR11203:SF37">
    <property type="entry name" value="INTEGRATOR COMPLEX SUBUNIT 11"/>
    <property type="match status" value="1"/>
</dbReference>
<dbReference type="GO" id="GO:0016787">
    <property type="term" value="F:hydrolase activity"/>
    <property type="evidence" value="ECO:0007669"/>
    <property type="project" value="UniProtKB-KW"/>
</dbReference>
<dbReference type="CDD" id="cd16295">
    <property type="entry name" value="TTHA0252-CPSF-like_MBL-fold"/>
    <property type="match status" value="1"/>
</dbReference>
<dbReference type="STRING" id="1395571.TMS3_0112700"/>
<dbReference type="SMART" id="SM01027">
    <property type="entry name" value="Beta-Casp"/>
    <property type="match status" value="1"/>
</dbReference>
<keyword evidence="6" id="KW-1185">Reference proteome</keyword>
<dbReference type="InterPro" id="IPR001279">
    <property type="entry name" value="Metallo-B-lactamas"/>
</dbReference>
<evidence type="ECO:0000313" key="5">
    <source>
        <dbReference type="EMBL" id="KFX70328.1"/>
    </source>
</evidence>
<feature type="domain" description="Beta-Casp" evidence="4">
    <location>
        <begin position="277"/>
        <end position="452"/>
    </location>
</feature>
<organism evidence="5 6">
    <name type="scientific">Pseudomonas taeanensis MS-3</name>
    <dbReference type="NCBI Taxonomy" id="1395571"/>
    <lineage>
        <taxon>Bacteria</taxon>
        <taxon>Pseudomonadati</taxon>
        <taxon>Pseudomonadota</taxon>
        <taxon>Gammaproteobacteria</taxon>
        <taxon>Pseudomonadales</taxon>
        <taxon>Pseudomonadaceae</taxon>
        <taxon>Pseudomonas</taxon>
    </lineage>
</organism>
<proteinExistence type="predicted"/>
<evidence type="ECO:0000256" key="2">
    <source>
        <dbReference type="SAM" id="MobiDB-lite"/>
    </source>
</evidence>
<comment type="caution">
    <text evidence="5">The sequence shown here is derived from an EMBL/GenBank/DDBJ whole genome shotgun (WGS) entry which is preliminary data.</text>
</comment>
<dbReference type="InterPro" id="IPR050698">
    <property type="entry name" value="MBL"/>
</dbReference>
<dbReference type="SMART" id="SM00849">
    <property type="entry name" value="Lactamase_B"/>
    <property type="match status" value="1"/>
</dbReference>
<dbReference type="SUPFAM" id="SSF56281">
    <property type="entry name" value="Metallo-hydrolase/oxidoreductase"/>
    <property type="match status" value="1"/>
</dbReference>
<feature type="region of interest" description="Disordered" evidence="2">
    <location>
        <begin position="295"/>
        <end position="338"/>
    </location>
</feature>
<dbReference type="GO" id="GO:0004521">
    <property type="term" value="F:RNA endonuclease activity"/>
    <property type="evidence" value="ECO:0007669"/>
    <property type="project" value="TreeGrafter"/>
</dbReference>
<evidence type="ECO:0008006" key="7">
    <source>
        <dbReference type="Google" id="ProtNLM"/>
    </source>
</evidence>
<name>A0A0A1YMZ2_9PSED</name>
<feature type="domain" description="Metallo-beta-lactamase" evidence="3">
    <location>
        <begin position="44"/>
        <end position="260"/>
    </location>
</feature>
<evidence type="ECO:0000256" key="1">
    <source>
        <dbReference type="ARBA" id="ARBA00022801"/>
    </source>
</evidence>
<reference evidence="5 6" key="1">
    <citation type="journal article" date="2014" name="Genome Announc.">
        <title>Draft Genome Sequence of Petroleum Oil-Degrading Marine Bacterium Pseudomonas taeanensis Strain MS-3, Isolated from a Crude Oil-Contaminated Seashore.</title>
        <authorList>
            <person name="Lee S.Y."/>
            <person name="Kim S.H."/>
            <person name="Lee D.G."/>
            <person name="Shin S."/>
            <person name="Yun S.H."/>
            <person name="Choi C.W."/>
            <person name="Chung Y.H."/>
            <person name="Choi J.S."/>
            <person name="Kahng H.Y."/>
            <person name="Kim S.I."/>
        </authorList>
    </citation>
    <scope>NUCLEOTIDE SEQUENCE [LARGE SCALE GENOMIC DNA]</scope>
    <source>
        <strain evidence="5 6">MS-3</strain>
    </source>
</reference>
<dbReference type="Pfam" id="PF07521">
    <property type="entry name" value="RMMBL"/>
    <property type="match status" value="1"/>
</dbReference>
<dbReference type="AlphaFoldDB" id="A0A0A1YMZ2"/>
<dbReference type="InterPro" id="IPR022712">
    <property type="entry name" value="Beta_Casp"/>
</dbReference>
<dbReference type="Gene3D" id="3.40.50.10890">
    <property type="match status" value="2"/>
</dbReference>
<evidence type="ECO:0000313" key="6">
    <source>
        <dbReference type="Proteomes" id="UP000030063"/>
    </source>
</evidence>
<gene>
    <name evidence="5" type="ORF">TMS3_0112700</name>
</gene>
<dbReference type="PANTHER" id="PTHR11203">
    <property type="entry name" value="CLEAVAGE AND POLYADENYLATION SPECIFICITY FACTOR FAMILY MEMBER"/>
    <property type="match status" value="1"/>
</dbReference>
<dbReference type="Proteomes" id="UP000030063">
    <property type="component" value="Unassembled WGS sequence"/>
</dbReference>
<dbReference type="Pfam" id="PF00753">
    <property type="entry name" value="Lactamase_B"/>
    <property type="match status" value="1"/>
</dbReference>
<dbReference type="EMBL" id="AWSQ01000002">
    <property type="protein sequence ID" value="KFX70328.1"/>
    <property type="molecule type" value="Genomic_DNA"/>
</dbReference>
<dbReference type="Gene3D" id="3.60.15.10">
    <property type="entry name" value="Ribonuclease Z/Hydroxyacylglutathione hydrolase-like"/>
    <property type="match status" value="2"/>
</dbReference>
<dbReference type="eggNOG" id="COG1236">
    <property type="taxonomic scope" value="Bacteria"/>
</dbReference>
<sequence>MATSNGQRPARSIRSVIVNGLTEINQVDYPDILHHGTKDGVTGSCHQLLMDAQHSLLIDCGLFQGAETSAEGKSGADRLAIEFSLDTIKALIATHVHIDHVGRIPYLLAAGFKGPILCSEPSAKLLPIVLEDAFKLGFSRDQKQVERYIKLIEQRIIALPYKTWFTLQDTETLICRIRLQRAGHILGSAYVEIDLHYPESGEKKRIVFSGDLGAPHAPLLPAPKPPYRADILVIESTYGDRLHEDRRTRRKRLEGVIEQALANNGTVLIPAFSIGRTQELLYELEDIIHSKKLDATRNPPLPSGETTAWRQEVGRSRMPEPRAGVRGKTGSDSKTGTNWPQLPVILDSPLASRFTRVYRELKPFWDNEALQRVKQGRNPLGFEQLLTVDSHQAHLAMVRHLTATARPAIVIAGNGMCSSGRIVNYLKAMLHDPRHDVLFIGYQAQGTPGRAIQMYGGCGGYVDLDGERYTIGAKINTIGGYSAHADQKGLLGFVTRMRDWPSQVCIVHGETSAKHELGERLKALYRQAQRNVELLIPSGANDA</sequence>
<evidence type="ECO:0000259" key="3">
    <source>
        <dbReference type="SMART" id="SM00849"/>
    </source>
</evidence>
<accession>A0A0A1YMZ2</accession>
<evidence type="ECO:0000259" key="4">
    <source>
        <dbReference type="SMART" id="SM01027"/>
    </source>
</evidence>